<keyword evidence="1" id="KW-0812">Transmembrane</keyword>
<accession>A0A6J6ZT96</accession>
<dbReference type="Gene3D" id="3.90.1310.10">
    <property type="entry name" value="Penicillin-binding protein 2a (Domain 2)"/>
    <property type="match status" value="1"/>
</dbReference>
<evidence type="ECO:0000313" key="4">
    <source>
        <dbReference type="EMBL" id="CAB4823707.1"/>
    </source>
</evidence>
<feature type="domain" description="Penicillin binding protein A dimerisation" evidence="3">
    <location>
        <begin position="52"/>
        <end position="134"/>
    </location>
</feature>
<dbReference type="EMBL" id="CAFBOG010000217">
    <property type="protein sequence ID" value="CAB4994347.1"/>
    <property type="molecule type" value="Genomic_DNA"/>
</dbReference>
<evidence type="ECO:0000256" key="1">
    <source>
        <dbReference type="SAM" id="Phobius"/>
    </source>
</evidence>
<organism evidence="4">
    <name type="scientific">freshwater metagenome</name>
    <dbReference type="NCBI Taxonomy" id="449393"/>
    <lineage>
        <taxon>unclassified sequences</taxon>
        <taxon>metagenomes</taxon>
        <taxon>ecological metagenomes</taxon>
    </lineage>
</organism>
<reference evidence="4" key="1">
    <citation type="submission" date="2020-05" db="EMBL/GenBank/DDBJ databases">
        <authorList>
            <person name="Chiriac C."/>
            <person name="Salcher M."/>
            <person name="Ghai R."/>
            <person name="Kavagutti S V."/>
        </authorList>
    </citation>
    <scope>NUCLEOTIDE SEQUENCE</scope>
</reference>
<dbReference type="InterPro" id="IPR001460">
    <property type="entry name" value="PCN-bd_Tpept"/>
</dbReference>
<protein>
    <submittedName>
        <fullName evidence="4">Unannotated protein</fullName>
    </submittedName>
</protein>
<evidence type="ECO:0000259" key="3">
    <source>
        <dbReference type="Pfam" id="PF21922"/>
    </source>
</evidence>
<feature type="domain" description="Penicillin-binding protein transpeptidase" evidence="2">
    <location>
        <begin position="155"/>
        <end position="494"/>
    </location>
</feature>
<dbReference type="PANTHER" id="PTHR30627">
    <property type="entry name" value="PEPTIDOGLYCAN D,D-TRANSPEPTIDASE"/>
    <property type="match status" value="1"/>
</dbReference>
<evidence type="ECO:0000259" key="2">
    <source>
        <dbReference type="Pfam" id="PF00905"/>
    </source>
</evidence>
<dbReference type="GO" id="GO:0071555">
    <property type="term" value="P:cell wall organization"/>
    <property type="evidence" value="ECO:0007669"/>
    <property type="project" value="TreeGrafter"/>
</dbReference>
<gene>
    <name evidence="4" type="ORF">UFOPK3046_01881</name>
    <name evidence="5" type="ORF">UFOPK3914_01779</name>
    <name evidence="6" type="ORF">UFOPK4354_00966</name>
</gene>
<dbReference type="EMBL" id="CAFAAQ010000240">
    <property type="protein sequence ID" value="CAB4823707.1"/>
    <property type="molecule type" value="Genomic_DNA"/>
</dbReference>
<dbReference type="AlphaFoldDB" id="A0A6J6ZT96"/>
<dbReference type="Pfam" id="PF00905">
    <property type="entry name" value="Transpeptidase"/>
    <property type="match status" value="1"/>
</dbReference>
<dbReference type="SUPFAM" id="SSF56601">
    <property type="entry name" value="beta-lactamase/transpeptidase-like"/>
    <property type="match status" value="1"/>
</dbReference>
<name>A0A6J6ZT96_9ZZZZ</name>
<dbReference type="InterPro" id="IPR054120">
    <property type="entry name" value="PBPA_dimer"/>
</dbReference>
<sequence length="500" mass="52683">MNRQIKILGIVIMLCYFAAFLKLNQIQVLQAGAYNDRPENTRAQLRDFNKPRGDIVTAEGEIAATSVVVRSELRYQRAYPEGELFAHVTGYYSFRLGSTGVERVYNAELTGRTPSLQLHELSGFFADQSSEGDVVLTLRGQVQRAARDALGGNNGSVVALDPRTGDIIAMYSNPTYDPNVISANQGEEAVDVKTLLDAAPSKPLLSRAYQERYFPGSTFKIVTAAAGLTSNKVTETTPDYPVVQSYTPPLTTRPIKNFDGNLCGGTLFVILQKSCNSSFAQMAAETLGPDPMIAAAEAAGFNDAPPIDLTRPATSVYPTNFGSLVSTPEGAAPVYEDTPALAQTGIGQNDVAATPLQMALVAAGVANKGRIMVPHVMSEIRARDGAVVGSYADSPWRDSMSPENAEILRRGMISVVTDGTASILALPGFDVGGKTGTAQLGLDPPQSHAWIIAFAGPTGQAPTIAVAVMVQGVDGASGSTGGRVAGPIAKQVLEAALMPG</sequence>
<dbReference type="Gene3D" id="3.40.710.10">
    <property type="entry name" value="DD-peptidase/beta-lactamase superfamily"/>
    <property type="match status" value="1"/>
</dbReference>
<dbReference type="GO" id="GO:0071972">
    <property type="term" value="F:peptidoglycan L,D-transpeptidase activity"/>
    <property type="evidence" value="ECO:0007669"/>
    <property type="project" value="TreeGrafter"/>
</dbReference>
<feature type="transmembrane region" description="Helical" evidence="1">
    <location>
        <begin position="7"/>
        <end position="23"/>
    </location>
</feature>
<dbReference type="EMBL" id="CAFBQW010000096">
    <property type="protein sequence ID" value="CAB5066454.1"/>
    <property type="molecule type" value="Genomic_DNA"/>
</dbReference>
<dbReference type="PANTHER" id="PTHR30627:SF24">
    <property type="entry name" value="PENICILLIN-BINDING PROTEIN 4B"/>
    <property type="match status" value="1"/>
</dbReference>
<dbReference type="Pfam" id="PF21922">
    <property type="entry name" value="PBP_dimer_2"/>
    <property type="match status" value="1"/>
</dbReference>
<dbReference type="GO" id="GO:0005886">
    <property type="term" value="C:plasma membrane"/>
    <property type="evidence" value="ECO:0007669"/>
    <property type="project" value="TreeGrafter"/>
</dbReference>
<keyword evidence="1" id="KW-0472">Membrane</keyword>
<proteinExistence type="predicted"/>
<dbReference type="GO" id="GO:0008658">
    <property type="term" value="F:penicillin binding"/>
    <property type="evidence" value="ECO:0007669"/>
    <property type="project" value="InterPro"/>
</dbReference>
<dbReference type="InterPro" id="IPR050515">
    <property type="entry name" value="Beta-lactam/transpept"/>
</dbReference>
<evidence type="ECO:0000313" key="6">
    <source>
        <dbReference type="EMBL" id="CAB5066454.1"/>
    </source>
</evidence>
<evidence type="ECO:0000313" key="5">
    <source>
        <dbReference type="EMBL" id="CAB4994347.1"/>
    </source>
</evidence>
<keyword evidence="1" id="KW-1133">Transmembrane helix</keyword>
<dbReference type="InterPro" id="IPR012338">
    <property type="entry name" value="Beta-lactam/transpept-like"/>
</dbReference>